<sequence>MKAATRHPYLDHAGPIAFAHRGGGLEAPENSMASFAHAIGLGYRYIETDVQVTADGRLIVFHDPVLDALTDGCGRVEDLPWPDVAQARVAGREPIPQLEEVLETWPDLRLNIDPKSDKAAEALVGVLRRHAALDRVCVGSFSGKRLARLRRALGPALCSSAGPWDVVRVWVAGHGLALPVPQGPHCLQVPVSHRGLTVVTPAMLRAAHARGLPVHVWTVDDGAEMERLLDMGVDGIITDRPTLLRDVLRRRGQWRG</sequence>
<dbReference type="SUPFAM" id="SSF51695">
    <property type="entry name" value="PLC-like phosphodiesterases"/>
    <property type="match status" value="1"/>
</dbReference>
<name>A0A255Z195_9PROT</name>
<keyword evidence="3" id="KW-1185">Reference proteome</keyword>
<dbReference type="Pfam" id="PF03009">
    <property type="entry name" value="GDPD"/>
    <property type="match status" value="1"/>
</dbReference>
<evidence type="ECO:0000259" key="1">
    <source>
        <dbReference type="PROSITE" id="PS51704"/>
    </source>
</evidence>
<dbReference type="GO" id="GO:0008081">
    <property type="term" value="F:phosphoric diester hydrolase activity"/>
    <property type="evidence" value="ECO:0007669"/>
    <property type="project" value="InterPro"/>
</dbReference>
<dbReference type="PANTHER" id="PTHR43805">
    <property type="entry name" value="GLYCEROPHOSPHORYL DIESTER PHOSPHODIESTERASE"/>
    <property type="match status" value="1"/>
</dbReference>
<dbReference type="EMBL" id="NOXU01000026">
    <property type="protein sequence ID" value="OYQ35236.1"/>
    <property type="molecule type" value="Genomic_DNA"/>
</dbReference>
<dbReference type="InterPro" id="IPR017946">
    <property type="entry name" value="PLC-like_Pdiesterase_TIM-brl"/>
</dbReference>
<proteinExistence type="predicted"/>
<dbReference type="Proteomes" id="UP000216998">
    <property type="component" value="Unassembled WGS sequence"/>
</dbReference>
<comment type="caution">
    <text evidence="2">The sequence shown here is derived from an EMBL/GenBank/DDBJ whole genome shotgun (WGS) entry which is preliminary data.</text>
</comment>
<dbReference type="RefSeq" id="WP_094455638.1">
    <property type="nucleotide sequence ID" value="NZ_NOXU01000026.1"/>
</dbReference>
<organism evidence="2 3">
    <name type="scientific">Niveispirillum lacus</name>
    <dbReference type="NCBI Taxonomy" id="1981099"/>
    <lineage>
        <taxon>Bacteria</taxon>
        <taxon>Pseudomonadati</taxon>
        <taxon>Pseudomonadota</taxon>
        <taxon>Alphaproteobacteria</taxon>
        <taxon>Rhodospirillales</taxon>
        <taxon>Azospirillaceae</taxon>
        <taxon>Niveispirillum</taxon>
    </lineage>
</organism>
<dbReference type="AlphaFoldDB" id="A0A255Z195"/>
<dbReference type="OrthoDB" id="9787897at2"/>
<dbReference type="PROSITE" id="PS51704">
    <property type="entry name" value="GP_PDE"/>
    <property type="match status" value="1"/>
</dbReference>
<accession>A0A255Z195</accession>
<protein>
    <submittedName>
        <fullName evidence="2">Glycerophosphodiester phosphodiesterase</fullName>
    </submittedName>
</protein>
<dbReference type="CDD" id="cd08561">
    <property type="entry name" value="GDPD_cytoplasmic_ScUgpQ2_like"/>
    <property type="match status" value="1"/>
</dbReference>
<gene>
    <name evidence="2" type="ORF">CHU95_08375</name>
</gene>
<evidence type="ECO:0000313" key="3">
    <source>
        <dbReference type="Proteomes" id="UP000216998"/>
    </source>
</evidence>
<feature type="domain" description="GP-PDE" evidence="1">
    <location>
        <begin position="15"/>
        <end position="248"/>
    </location>
</feature>
<dbReference type="PANTHER" id="PTHR43805:SF1">
    <property type="entry name" value="GP-PDE DOMAIN-CONTAINING PROTEIN"/>
    <property type="match status" value="1"/>
</dbReference>
<dbReference type="GO" id="GO:0006629">
    <property type="term" value="P:lipid metabolic process"/>
    <property type="evidence" value="ECO:0007669"/>
    <property type="project" value="InterPro"/>
</dbReference>
<dbReference type="Gene3D" id="3.20.20.190">
    <property type="entry name" value="Phosphatidylinositol (PI) phosphodiesterase"/>
    <property type="match status" value="1"/>
</dbReference>
<dbReference type="InterPro" id="IPR030395">
    <property type="entry name" value="GP_PDE_dom"/>
</dbReference>
<evidence type="ECO:0000313" key="2">
    <source>
        <dbReference type="EMBL" id="OYQ35236.1"/>
    </source>
</evidence>
<reference evidence="2 3" key="1">
    <citation type="submission" date="2017-07" db="EMBL/GenBank/DDBJ databases">
        <title>Niveispirillum cyanobacteriorum sp. nov., isolated from cyanobacterial aggregates in a eutrophic lake.</title>
        <authorList>
            <person name="Cai H."/>
        </authorList>
    </citation>
    <scope>NUCLEOTIDE SEQUENCE [LARGE SCALE GENOMIC DNA]</scope>
    <source>
        <strain evidence="3">TH1-14</strain>
    </source>
</reference>